<dbReference type="SUPFAM" id="SSF47384">
    <property type="entry name" value="Homodimeric domain of signal transducing histidine kinase"/>
    <property type="match status" value="1"/>
</dbReference>
<evidence type="ECO:0000256" key="4">
    <source>
        <dbReference type="ARBA" id="ARBA00022679"/>
    </source>
</evidence>
<protein>
    <recommendedName>
        <fullName evidence="2">histidine kinase</fullName>
        <ecNumber evidence="2">2.7.13.3</ecNumber>
    </recommendedName>
</protein>
<dbReference type="InterPro" id="IPR003661">
    <property type="entry name" value="HisK_dim/P_dom"/>
</dbReference>
<evidence type="ECO:0000256" key="7">
    <source>
        <dbReference type="SAM" id="Coils"/>
    </source>
</evidence>
<keyword evidence="5" id="KW-0418">Kinase</keyword>
<dbReference type="FunFam" id="3.30.565.10:FF:000006">
    <property type="entry name" value="Sensor histidine kinase WalK"/>
    <property type="match status" value="1"/>
</dbReference>
<organism evidence="10 11">
    <name type="scientific">Eiseniibacteriota bacterium</name>
    <dbReference type="NCBI Taxonomy" id="2212470"/>
    <lineage>
        <taxon>Bacteria</taxon>
        <taxon>Candidatus Eiseniibacteriota</taxon>
    </lineage>
</organism>
<dbReference type="Pfam" id="PF14417">
    <property type="entry name" value="MEDS"/>
    <property type="match status" value="1"/>
</dbReference>
<evidence type="ECO:0000259" key="9">
    <source>
        <dbReference type="PROSITE" id="PS50110"/>
    </source>
</evidence>
<comment type="caution">
    <text evidence="10">The sequence shown here is derived from an EMBL/GenBank/DDBJ whole genome shotgun (WGS) entry which is preliminary data.</text>
</comment>
<evidence type="ECO:0000256" key="5">
    <source>
        <dbReference type="ARBA" id="ARBA00022777"/>
    </source>
</evidence>
<keyword evidence="7" id="KW-0175">Coiled coil</keyword>
<dbReference type="PROSITE" id="PS50110">
    <property type="entry name" value="RESPONSE_REGULATORY"/>
    <property type="match status" value="1"/>
</dbReference>
<dbReference type="SUPFAM" id="SSF55874">
    <property type="entry name" value="ATPase domain of HSP90 chaperone/DNA topoisomerase II/histidine kinase"/>
    <property type="match status" value="1"/>
</dbReference>
<dbReference type="InterPro" id="IPR036097">
    <property type="entry name" value="HisK_dim/P_sf"/>
</dbReference>
<sequence>MAPLPARATLPPKDHIVRFYETDSFLCDMVGRYLAEGLELGEPCVVLATEGHRHGIERVLTIQGAKIAQAKEKGLLNLVDAEEILSSFMVGGLDRGMVNPEAFREVVGGLLERASFLSRAGSTRAYGEMVDLLLRRGNEAAMARIEELWNELRSTHSFQLYCSYRLGHFAREEHQEPFQRICEVHGHVLPAESFDASASLEERHRQIAKLQQRARALETEVAERKQLDRALRAEREHLREANRRKDEFLAMLGHELRNPLNPILTALDLMDMRGDEHSRREREIIRRQAMHLAGLIEDLLDVSRVTGGKITLRREPTEIASVIARAIEMASPLLEQRAHLLTIAVPQRGLLVEADPIRLPQIFANLLMNAAKYTERGGHISVAARQRDGEIETEVRDDGIGIAPELLATIFEPFVQGSRSLDRAEGGLGLGLALVRSLTRLHGGTVSVQSDGLGKGSCFTVRLPVLCEVPRTQQAKSADPSGPAAPPEKLERVLIVDDNADCALGFAEALRLLGHHVEVAFDGPRALTVAAEFKPTVALIDIGLPVMDGYELARKLRQAARSRPVKLIAVTGYGEDANRAMSLEAGFDIHTVKPLGLESLRSLLDRENGDR</sequence>
<dbReference type="InterPro" id="IPR011006">
    <property type="entry name" value="CheY-like_superfamily"/>
</dbReference>
<feature type="modified residue" description="4-aspartylphosphate" evidence="6">
    <location>
        <position position="541"/>
    </location>
</feature>
<dbReference type="AlphaFoldDB" id="A0A538T8Y1"/>
<name>A0A538T8Y1_UNCEI</name>
<dbReference type="InterPro" id="IPR001789">
    <property type="entry name" value="Sig_transdc_resp-reg_receiver"/>
</dbReference>
<dbReference type="Gene3D" id="3.40.50.2300">
    <property type="match status" value="1"/>
</dbReference>
<evidence type="ECO:0000259" key="8">
    <source>
        <dbReference type="PROSITE" id="PS50109"/>
    </source>
</evidence>
<evidence type="ECO:0000256" key="6">
    <source>
        <dbReference type="PROSITE-ProRule" id="PRU00169"/>
    </source>
</evidence>
<dbReference type="Proteomes" id="UP000316852">
    <property type="component" value="Unassembled WGS sequence"/>
</dbReference>
<dbReference type="EC" id="2.7.13.3" evidence="2"/>
<accession>A0A538T8Y1</accession>
<keyword evidence="4" id="KW-0808">Transferase</keyword>
<feature type="domain" description="Response regulatory" evidence="9">
    <location>
        <begin position="492"/>
        <end position="608"/>
    </location>
</feature>
<dbReference type="Pfam" id="PF00072">
    <property type="entry name" value="Response_reg"/>
    <property type="match status" value="1"/>
</dbReference>
<evidence type="ECO:0000256" key="3">
    <source>
        <dbReference type="ARBA" id="ARBA00022553"/>
    </source>
</evidence>
<evidence type="ECO:0000313" key="11">
    <source>
        <dbReference type="Proteomes" id="UP000316852"/>
    </source>
</evidence>
<reference evidence="10 11" key="1">
    <citation type="journal article" date="2019" name="Nat. Microbiol.">
        <title>Mediterranean grassland soil C-N compound turnover is dependent on rainfall and depth, and is mediated by genomically divergent microorganisms.</title>
        <authorList>
            <person name="Diamond S."/>
            <person name="Andeer P.F."/>
            <person name="Li Z."/>
            <person name="Crits-Christoph A."/>
            <person name="Burstein D."/>
            <person name="Anantharaman K."/>
            <person name="Lane K.R."/>
            <person name="Thomas B.C."/>
            <person name="Pan C."/>
            <person name="Northen T.R."/>
            <person name="Banfield J.F."/>
        </authorList>
    </citation>
    <scope>NUCLEOTIDE SEQUENCE [LARGE SCALE GENOMIC DNA]</scope>
    <source>
        <strain evidence="10">WS_6</strain>
    </source>
</reference>
<proteinExistence type="predicted"/>
<keyword evidence="3 6" id="KW-0597">Phosphoprotein</keyword>
<dbReference type="SMART" id="SM00387">
    <property type="entry name" value="HATPase_c"/>
    <property type="match status" value="1"/>
</dbReference>
<feature type="domain" description="Histidine kinase" evidence="8">
    <location>
        <begin position="251"/>
        <end position="467"/>
    </location>
</feature>
<evidence type="ECO:0000256" key="2">
    <source>
        <dbReference type="ARBA" id="ARBA00012438"/>
    </source>
</evidence>
<dbReference type="CDD" id="cd00082">
    <property type="entry name" value="HisKA"/>
    <property type="match status" value="1"/>
</dbReference>
<dbReference type="SMART" id="SM00448">
    <property type="entry name" value="REC"/>
    <property type="match status" value="1"/>
</dbReference>
<dbReference type="SUPFAM" id="SSF52172">
    <property type="entry name" value="CheY-like"/>
    <property type="match status" value="1"/>
</dbReference>
<dbReference type="InterPro" id="IPR003594">
    <property type="entry name" value="HATPase_dom"/>
</dbReference>
<dbReference type="EMBL" id="VBOW01000017">
    <property type="protein sequence ID" value="TMQ60057.1"/>
    <property type="molecule type" value="Genomic_DNA"/>
</dbReference>
<dbReference type="Pfam" id="PF00512">
    <property type="entry name" value="HisKA"/>
    <property type="match status" value="1"/>
</dbReference>
<dbReference type="Gene3D" id="1.10.287.130">
    <property type="match status" value="1"/>
</dbReference>
<dbReference type="PANTHER" id="PTHR43547:SF2">
    <property type="entry name" value="HYBRID SIGNAL TRANSDUCTION HISTIDINE KINASE C"/>
    <property type="match status" value="1"/>
</dbReference>
<evidence type="ECO:0000256" key="1">
    <source>
        <dbReference type="ARBA" id="ARBA00000085"/>
    </source>
</evidence>
<dbReference type="Pfam" id="PF02518">
    <property type="entry name" value="HATPase_c"/>
    <property type="match status" value="1"/>
</dbReference>
<dbReference type="InterPro" id="IPR005467">
    <property type="entry name" value="His_kinase_dom"/>
</dbReference>
<dbReference type="GO" id="GO:0000155">
    <property type="term" value="F:phosphorelay sensor kinase activity"/>
    <property type="evidence" value="ECO:0007669"/>
    <property type="project" value="InterPro"/>
</dbReference>
<dbReference type="SMART" id="SM00388">
    <property type="entry name" value="HisKA"/>
    <property type="match status" value="1"/>
</dbReference>
<evidence type="ECO:0000313" key="10">
    <source>
        <dbReference type="EMBL" id="TMQ60057.1"/>
    </source>
</evidence>
<feature type="coiled-coil region" evidence="7">
    <location>
        <begin position="200"/>
        <end position="244"/>
    </location>
</feature>
<dbReference type="InterPro" id="IPR004358">
    <property type="entry name" value="Sig_transdc_His_kin-like_C"/>
</dbReference>
<dbReference type="Gene3D" id="3.30.565.10">
    <property type="entry name" value="Histidine kinase-like ATPase, C-terminal domain"/>
    <property type="match status" value="1"/>
</dbReference>
<dbReference type="PANTHER" id="PTHR43547">
    <property type="entry name" value="TWO-COMPONENT HISTIDINE KINASE"/>
    <property type="match status" value="1"/>
</dbReference>
<dbReference type="PRINTS" id="PR00344">
    <property type="entry name" value="BCTRLSENSOR"/>
</dbReference>
<comment type="catalytic activity">
    <reaction evidence="1">
        <text>ATP + protein L-histidine = ADP + protein N-phospho-L-histidine.</text>
        <dbReference type="EC" id="2.7.13.3"/>
    </reaction>
</comment>
<dbReference type="PROSITE" id="PS50109">
    <property type="entry name" value="HIS_KIN"/>
    <property type="match status" value="1"/>
</dbReference>
<gene>
    <name evidence="10" type="ORF">E6K76_02775</name>
</gene>
<dbReference type="InterPro" id="IPR036890">
    <property type="entry name" value="HATPase_C_sf"/>
</dbReference>
<dbReference type="InterPro" id="IPR025847">
    <property type="entry name" value="MEDS_domain"/>
</dbReference>